<dbReference type="Pfam" id="PF06674">
    <property type="entry name" value="DUF1176"/>
    <property type="match status" value="1"/>
</dbReference>
<dbReference type="InterPro" id="IPR009560">
    <property type="entry name" value="DUF1176"/>
</dbReference>
<organism evidence="1 2">
    <name type="scientific">Xanthomonas vesicatoria ATCC 35937</name>
    <dbReference type="NCBI Taxonomy" id="925775"/>
    <lineage>
        <taxon>Bacteria</taxon>
        <taxon>Pseudomonadati</taxon>
        <taxon>Pseudomonadota</taxon>
        <taxon>Gammaproteobacteria</taxon>
        <taxon>Lysobacterales</taxon>
        <taxon>Lysobacteraceae</taxon>
        <taxon>Xanthomonas</taxon>
    </lineage>
</organism>
<dbReference type="AlphaFoldDB" id="F0BFD1"/>
<sequence>MVVDRRRRADARVTMNGLRCLQTVRLDALPPAPQDAGPDHDEGPSMRYDLLAAALLCSPAIALAAPATSVAFSHDDWTIACDNTRTCRAAGYQPDEGEHLPVSVLLTRKAGAGQAVTAELMLGQYDEIKLPASLSLQIDQRDLGKLALDGKSGTAVLSSTQVAALLAALTRSSKIVAVGNDRRRWQLSDRGAAATLLKMDEFQGRLGTRGALVRKGDRDEASVLPALPVPQVREAKLAAAQPGDARLGSLPALYQALRATLPADEECKGLDASDAAEPLAITRLSSDKLLVSTDCWMGAYNIGTGFWVVNARAPFAPTLVTTHASDLDGSTIRSSQKGRGLGDCYSEESWTWDGRRFVQTSKSTSGLCRLVAAGGAWELPTLVTEVKQSP</sequence>
<proteinExistence type="predicted"/>
<dbReference type="Proteomes" id="UP000003299">
    <property type="component" value="Unassembled WGS sequence"/>
</dbReference>
<dbReference type="eggNOG" id="COG5342">
    <property type="taxonomic scope" value="Bacteria"/>
</dbReference>
<reference evidence="1 2" key="1">
    <citation type="journal article" date="2011" name="BMC Genomics">
        <title>Comparative genomics reveals diversity among xanthomonads infecting tomato and pepper.</title>
        <authorList>
            <person name="Potnis N."/>
            <person name="Krasileva K."/>
            <person name="Chow V."/>
            <person name="Almeida N.F."/>
            <person name="Patil P.B."/>
            <person name="Ryan R.P."/>
            <person name="Sharlach M."/>
            <person name="Behlau F."/>
            <person name="Dow J.M."/>
            <person name="Momol M.T."/>
            <person name="White F.F."/>
            <person name="Preston J.F."/>
            <person name="Vinatzer B.A."/>
            <person name="Koebnik R."/>
            <person name="Setubal J.C."/>
            <person name="Norman D.J."/>
            <person name="Staskawicz B.J."/>
            <person name="Jones J.B."/>
        </authorList>
    </citation>
    <scope>NUCLEOTIDE SEQUENCE [LARGE SCALE GENOMIC DNA]</scope>
    <source>
        <strain evidence="1 2">ATCC 35937</strain>
    </source>
</reference>
<evidence type="ECO:0000313" key="2">
    <source>
        <dbReference type="Proteomes" id="UP000003299"/>
    </source>
</evidence>
<comment type="caution">
    <text evidence="1">The sequence shown here is derived from an EMBL/GenBank/DDBJ whole genome shotgun (WGS) entry which is preliminary data.</text>
</comment>
<gene>
    <name evidence="1" type="ORF">XVE_2918</name>
</gene>
<protein>
    <submittedName>
        <fullName evidence="1">Uncharacterized protein</fullName>
    </submittedName>
</protein>
<accession>F0BFD1</accession>
<dbReference type="EMBL" id="AEQV01000103">
    <property type="protein sequence ID" value="EGD08796.1"/>
    <property type="molecule type" value="Genomic_DNA"/>
</dbReference>
<name>F0BFD1_9XANT</name>
<evidence type="ECO:0000313" key="1">
    <source>
        <dbReference type="EMBL" id="EGD08796.1"/>
    </source>
</evidence>